<dbReference type="PANTHER" id="PTHR37211">
    <property type="entry name" value="EXPRESSED PROTEIN"/>
    <property type="match status" value="1"/>
</dbReference>
<gene>
    <name evidence="2" type="ORF">A4X09_0g7382</name>
</gene>
<keyword evidence="3" id="KW-1185">Reference proteome</keyword>
<feature type="compositionally biased region" description="Basic and acidic residues" evidence="1">
    <location>
        <begin position="497"/>
        <end position="518"/>
    </location>
</feature>
<organism evidence="2 3">
    <name type="scientific">Tilletia walkeri</name>
    <dbReference type="NCBI Taxonomy" id="117179"/>
    <lineage>
        <taxon>Eukaryota</taxon>
        <taxon>Fungi</taxon>
        <taxon>Dikarya</taxon>
        <taxon>Basidiomycota</taxon>
        <taxon>Ustilaginomycotina</taxon>
        <taxon>Exobasidiomycetes</taxon>
        <taxon>Tilletiales</taxon>
        <taxon>Tilletiaceae</taxon>
        <taxon>Tilletia</taxon>
    </lineage>
</organism>
<dbReference type="InterPro" id="IPR029063">
    <property type="entry name" value="SAM-dependent_MTases_sf"/>
</dbReference>
<comment type="caution">
    <text evidence="2">The sequence shown here is derived from an EMBL/GenBank/DDBJ whole genome shotgun (WGS) entry which is preliminary data.</text>
</comment>
<feature type="compositionally biased region" description="Acidic residues" evidence="1">
    <location>
        <begin position="486"/>
        <end position="495"/>
    </location>
</feature>
<feature type="compositionally biased region" description="Polar residues" evidence="1">
    <location>
        <begin position="143"/>
        <end position="155"/>
    </location>
</feature>
<feature type="region of interest" description="Disordered" evidence="1">
    <location>
        <begin position="320"/>
        <end position="344"/>
    </location>
</feature>
<reference evidence="2" key="1">
    <citation type="submission" date="2016-04" db="EMBL/GenBank/DDBJ databases">
        <authorList>
            <person name="Nguyen H.D."/>
            <person name="Samba Siva P."/>
            <person name="Cullis J."/>
            <person name="Levesque C.A."/>
            <person name="Hambleton S."/>
        </authorList>
    </citation>
    <scope>NUCLEOTIDE SEQUENCE</scope>
    <source>
        <strain evidence="2">DAOMC 236422</strain>
    </source>
</reference>
<dbReference type="Proteomes" id="UP000078113">
    <property type="component" value="Unassembled WGS sequence"/>
</dbReference>
<feature type="compositionally biased region" description="Low complexity" evidence="1">
    <location>
        <begin position="156"/>
        <end position="168"/>
    </location>
</feature>
<reference evidence="2" key="2">
    <citation type="journal article" date="2019" name="IMA Fungus">
        <title>Genome sequencing and comparison of five Tilletia species to identify candidate genes for the detection of regulated species infecting wheat.</title>
        <authorList>
            <person name="Nguyen H.D.T."/>
            <person name="Sultana T."/>
            <person name="Kesanakurti P."/>
            <person name="Hambleton S."/>
        </authorList>
    </citation>
    <scope>NUCLEOTIDE SEQUENCE</scope>
    <source>
        <strain evidence="2">DAOMC 236422</strain>
    </source>
</reference>
<protein>
    <submittedName>
        <fullName evidence="2">Uncharacterized protein</fullName>
    </submittedName>
</protein>
<dbReference type="EMBL" id="LWDG02000740">
    <property type="protein sequence ID" value="KAE8262802.1"/>
    <property type="molecule type" value="Genomic_DNA"/>
</dbReference>
<dbReference type="SUPFAM" id="SSF53335">
    <property type="entry name" value="S-adenosyl-L-methionine-dependent methyltransferases"/>
    <property type="match status" value="1"/>
</dbReference>
<proteinExistence type="predicted"/>
<dbReference type="PANTHER" id="PTHR37211:SF1">
    <property type="entry name" value="EXPRESSED PROTEIN"/>
    <property type="match status" value="1"/>
</dbReference>
<feature type="compositionally biased region" description="Low complexity" evidence="1">
    <location>
        <begin position="199"/>
        <end position="213"/>
    </location>
</feature>
<evidence type="ECO:0000313" key="2">
    <source>
        <dbReference type="EMBL" id="KAE8262802.1"/>
    </source>
</evidence>
<name>A0A8X7N388_9BASI</name>
<feature type="compositionally biased region" description="Basic and acidic residues" evidence="1">
    <location>
        <begin position="176"/>
        <end position="198"/>
    </location>
</feature>
<evidence type="ECO:0000313" key="3">
    <source>
        <dbReference type="Proteomes" id="UP000078113"/>
    </source>
</evidence>
<accession>A0A8X7N388</accession>
<sequence>MEARHRGFVDEAGLLSPEELQKNPPLAATADIMKIYEEAVQEPLIEVTNLDSLYSQVQHDDTDRYDAKILREDFCSTAIVANSWLTLNPENEAQGVDIDLDALVDTQKRYGSRNVRILQSPAFGGSKGKTTELVPPKDEPGQAASTQGESSAQNPSTSSLEESGQSSTWAPGAASDRFERKFQARQSRERAKKAKTEASAKQQQKSQGESQQRPRLTLLHSDVLDLPLPPVGGPKKGTDDEADSIPPPDLIATLNYGLCYFHDRATMVRYLAMCARTLRPKTGVLICDQWGGSATGESYPPDQVGLWAKFEKEVGFKRARGSPLTSEDVGQSSTSSTSATAKKASSLEKLESELLRDEGTVSKGLLTIYPAPSDEVRGTPAEWPRGKLKMVRKGKQHGGFEYWREDGPIDYMTNRFRMGLSFRFSDESWIRDFFSITEAMIEAGFTRVSVHVLPRNIHDDEDKLSDVHMSSRPTSPEPAAALNDATNEEPEDPGLEDMSRLLRQTEKEERERAEYQQVKENEKVFATRSFGSEFIDQTHVPH</sequence>
<feature type="region of interest" description="Disordered" evidence="1">
    <location>
        <begin position="462"/>
        <end position="518"/>
    </location>
</feature>
<feature type="compositionally biased region" description="Low complexity" evidence="1">
    <location>
        <begin position="332"/>
        <end position="344"/>
    </location>
</feature>
<evidence type="ECO:0000256" key="1">
    <source>
        <dbReference type="SAM" id="MobiDB-lite"/>
    </source>
</evidence>
<feature type="region of interest" description="Disordered" evidence="1">
    <location>
        <begin position="120"/>
        <end position="245"/>
    </location>
</feature>
<dbReference type="Gene3D" id="3.40.50.150">
    <property type="entry name" value="Vaccinia Virus protein VP39"/>
    <property type="match status" value="1"/>
</dbReference>
<dbReference type="AlphaFoldDB" id="A0A8X7N388"/>